<feature type="compositionally biased region" description="Polar residues" evidence="1">
    <location>
        <begin position="109"/>
        <end position="118"/>
    </location>
</feature>
<feature type="region of interest" description="Disordered" evidence="1">
    <location>
        <begin position="104"/>
        <end position="124"/>
    </location>
</feature>
<protein>
    <submittedName>
        <fullName evidence="2">Uncharacterized protein</fullName>
    </submittedName>
</protein>
<evidence type="ECO:0000313" key="2">
    <source>
        <dbReference type="EMBL" id="KAF9411892.1"/>
    </source>
</evidence>
<dbReference type="Proteomes" id="UP000648187">
    <property type="component" value="Unassembled WGS sequence"/>
</dbReference>
<sequence length="137" mass="15497">MAFVIRYYSQYRSNFVDFRSLLFEEAVEHGPAVVAECGRHELVRPEPVWHVHLEPLAQWLPNALRIQYIFRAVYYGISCALPSGTQSTGSPACQSPIETPCRTHRTSAVGKTSPQNGGHSLRGSWKMKEDIFNHPLL</sequence>
<keyword evidence="3" id="KW-1185">Reference proteome</keyword>
<comment type="caution">
    <text evidence="2">The sequence shown here is derived from an EMBL/GenBank/DDBJ whole genome shotgun (WGS) entry which is preliminary data.</text>
</comment>
<evidence type="ECO:0000313" key="3">
    <source>
        <dbReference type="Proteomes" id="UP000648187"/>
    </source>
</evidence>
<evidence type="ECO:0000256" key="1">
    <source>
        <dbReference type="SAM" id="MobiDB-lite"/>
    </source>
</evidence>
<reference evidence="2" key="1">
    <citation type="submission" date="2020-08" db="EMBL/GenBank/DDBJ databases">
        <title>Spodoptera exigua strain:BAW_Kor-Di-RS1 Genome sequencing and assembly.</title>
        <authorList>
            <person name="Kim J."/>
            <person name="Nam H.Y."/>
            <person name="Kwon M."/>
            <person name="Choi J.H."/>
            <person name="Cho S.R."/>
            <person name="Kim G.-H."/>
        </authorList>
    </citation>
    <scope>NUCLEOTIDE SEQUENCE</scope>
    <source>
        <strain evidence="2">BAW_Kor-Di-RS1</strain>
        <tissue evidence="2">Whole-body</tissue>
    </source>
</reference>
<proteinExistence type="predicted"/>
<dbReference type="EMBL" id="JACKWZ010000209">
    <property type="protein sequence ID" value="KAF9411892.1"/>
    <property type="molecule type" value="Genomic_DNA"/>
</dbReference>
<organism evidence="2 3">
    <name type="scientific">Spodoptera exigua</name>
    <name type="common">Beet armyworm</name>
    <name type="synonym">Noctua fulgens</name>
    <dbReference type="NCBI Taxonomy" id="7107"/>
    <lineage>
        <taxon>Eukaryota</taxon>
        <taxon>Metazoa</taxon>
        <taxon>Ecdysozoa</taxon>
        <taxon>Arthropoda</taxon>
        <taxon>Hexapoda</taxon>
        <taxon>Insecta</taxon>
        <taxon>Pterygota</taxon>
        <taxon>Neoptera</taxon>
        <taxon>Endopterygota</taxon>
        <taxon>Lepidoptera</taxon>
        <taxon>Glossata</taxon>
        <taxon>Ditrysia</taxon>
        <taxon>Noctuoidea</taxon>
        <taxon>Noctuidae</taxon>
        <taxon>Amphipyrinae</taxon>
        <taxon>Spodoptera</taxon>
    </lineage>
</organism>
<dbReference type="AlphaFoldDB" id="A0A835GCH6"/>
<name>A0A835GCH6_SPOEX</name>
<gene>
    <name evidence="2" type="ORF">HW555_009427</name>
</gene>
<accession>A0A835GCH6</accession>